<gene>
    <name evidence="1" type="ORF">EA660_18280</name>
</gene>
<evidence type="ECO:0000313" key="2">
    <source>
        <dbReference type="Proteomes" id="UP000292627"/>
    </source>
</evidence>
<name>A0A4Q8L5D3_9GAMM</name>
<comment type="caution">
    <text evidence="1">The sequence shown here is derived from an EMBL/GenBank/DDBJ whole genome shotgun (WGS) entry which is preliminary data.</text>
</comment>
<evidence type="ECO:0000313" key="1">
    <source>
        <dbReference type="EMBL" id="TAA20337.1"/>
    </source>
</evidence>
<organism evidence="1 2">
    <name type="scientific">Pseudoxanthomonas winnipegensis</name>
    <dbReference type="NCBI Taxonomy" id="2480810"/>
    <lineage>
        <taxon>Bacteria</taxon>
        <taxon>Pseudomonadati</taxon>
        <taxon>Pseudomonadota</taxon>
        <taxon>Gammaproteobacteria</taxon>
        <taxon>Lysobacterales</taxon>
        <taxon>Lysobacteraceae</taxon>
        <taxon>Pseudoxanthomonas</taxon>
    </lineage>
</organism>
<accession>A0A4Q8L5D3</accession>
<dbReference type="AlphaFoldDB" id="A0A4Q8L5D3"/>
<dbReference type="RefSeq" id="WP_130552904.1">
    <property type="nucleotide sequence ID" value="NZ_SHMC01000010.1"/>
</dbReference>
<dbReference type="EMBL" id="SHMC01000010">
    <property type="protein sequence ID" value="TAA20337.1"/>
    <property type="molecule type" value="Genomic_DNA"/>
</dbReference>
<protein>
    <submittedName>
        <fullName evidence="1">Uncharacterized protein</fullName>
    </submittedName>
</protein>
<dbReference type="Proteomes" id="UP000292627">
    <property type="component" value="Unassembled WGS sequence"/>
</dbReference>
<reference evidence="1 2" key="1">
    <citation type="submission" date="2019-02" db="EMBL/GenBank/DDBJ databases">
        <title>WGS of Pseudoxanthomonas species novum from clinical isolates.</title>
        <authorList>
            <person name="Bernier A.-M."/>
            <person name="Bernard K."/>
            <person name="Vachon A."/>
        </authorList>
    </citation>
    <scope>NUCLEOTIDE SEQUENCE [LARGE SCALE GENOMIC DNA]</scope>
    <source>
        <strain evidence="1 2">NML171200</strain>
    </source>
</reference>
<sequence>MTHIPDEAVEAALLSTLKGEAQHWRDSYEEEHADEIFEDMRAALSAALSIMLEEPGISMYQARDGAWHQFDNEGHKARTIASGEWLVRDFYAIKEPQP</sequence>
<proteinExistence type="predicted"/>